<dbReference type="RefSeq" id="WP_214159401.1">
    <property type="nucleotide sequence ID" value="NZ_JAHBAY010000014.1"/>
</dbReference>
<dbReference type="Proteomes" id="UP001197247">
    <property type="component" value="Unassembled WGS sequence"/>
</dbReference>
<evidence type="ECO:0000313" key="3">
    <source>
        <dbReference type="Proteomes" id="UP001197247"/>
    </source>
</evidence>
<protein>
    <submittedName>
        <fullName evidence="2">DUF397 domain-containing protein</fullName>
    </submittedName>
</protein>
<keyword evidence="3" id="KW-1185">Reference proteome</keyword>
<dbReference type="InterPro" id="IPR007278">
    <property type="entry name" value="DUF397"/>
</dbReference>
<reference evidence="2 3" key="1">
    <citation type="submission" date="2021-05" db="EMBL/GenBank/DDBJ databases">
        <title>Kineosporia and Streptomyces sp. nov. two new marine actinobacteria isolated from Coral.</title>
        <authorList>
            <person name="Buangrab K."/>
            <person name="Sutthacheep M."/>
            <person name="Yeemin T."/>
            <person name="Harunari E."/>
            <person name="Igarashi Y."/>
            <person name="Kanchanasin P."/>
            <person name="Tanasupawat S."/>
            <person name="Phongsopitanun W."/>
        </authorList>
    </citation>
    <scope>NUCLEOTIDE SEQUENCE [LARGE SCALE GENOMIC DNA]</scope>
    <source>
        <strain evidence="2 3">J2-2</strain>
    </source>
</reference>
<evidence type="ECO:0000259" key="1">
    <source>
        <dbReference type="Pfam" id="PF04149"/>
    </source>
</evidence>
<organism evidence="2 3">
    <name type="scientific">Kineosporia corallincola</name>
    <dbReference type="NCBI Taxonomy" id="2835133"/>
    <lineage>
        <taxon>Bacteria</taxon>
        <taxon>Bacillati</taxon>
        <taxon>Actinomycetota</taxon>
        <taxon>Actinomycetes</taxon>
        <taxon>Kineosporiales</taxon>
        <taxon>Kineosporiaceae</taxon>
        <taxon>Kineosporia</taxon>
    </lineage>
</organism>
<evidence type="ECO:0000313" key="2">
    <source>
        <dbReference type="EMBL" id="MBT0772861.1"/>
    </source>
</evidence>
<comment type="caution">
    <text evidence="2">The sequence shown here is derived from an EMBL/GenBank/DDBJ whole genome shotgun (WGS) entry which is preliminary data.</text>
</comment>
<dbReference type="EMBL" id="JAHBAY010000014">
    <property type="protein sequence ID" value="MBT0772861.1"/>
    <property type="molecule type" value="Genomic_DNA"/>
</dbReference>
<sequence length="69" mass="7376">MTLIRDPADWVKASASGPDNACVEMRRQGAAVEIRDTKSHGVGPVLRSRPAAFEAWLAGAKLGELDCLI</sequence>
<dbReference type="Pfam" id="PF04149">
    <property type="entry name" value="DUF397"/>
    <property type="match status" value="1"/>
</dbReference>
<accession>A0ABS5TP38</accession>
<feature type="domain" description="DUF397" evidence="1">
    <location>
        <begin position="8"/>
        <end position="61"/>
    </location>
</feature>
<gene>
    <name evidence="2" type="ORF">KIH74_28220</name>
</gene>
<proteinExistence type="predicted"/>
<name>A0ABS5TP38_9ACTN</name>